<protein>
    <recommendedName>
        <fullName evidence="7">Pre-mRNA-splicing factor 38</fullName>
    </recommendedName>
</protein>
<evidence type="ECO:0000256" key="6">
    <source>
        <dbReference type="ARBA" id="ARBA00023242"/>
    </source>
</evidence>
<keyword evidence="6 7" id="KW-0539">Nucleus</keyword>
<keyword evidence="5 7" id="KW-0508">mRNA splicing</keyword>
<keyword evidence="10" id="KW-1185">Reference proteome</keyword>
<dbReference type="PANTHER" id="PTHR23142">
    <property type="entry name" value="PRE-MRNA-SPLICING FACTOR 38A-RELATED"/>
    <property type="match status" value="1"/>
</dbReference>
<evidence type="ECO:0000313" key="9">
    <source>
        <dbReference type="EMBL" id="ORY45788.1"/>
    </source>
</evidence>
<comment type="caution">
    <text evidence="9">The sequence shown here is derived from an EMBL/GenBank/DDBJ whole genome shotgun (WGS) entry which is preliminary data.</text>
</comment>
<name>A0A1Y2CFE4_9FUNG</name>
<evidence type="ECO:0000256" key="4">
    <source>
        <dbReference type="ARBA" id="ARBA00022728"/>
    </source>
</evidence>
<dbReference type="STRING" id="1754190.A0A1Y2CFE4"/>
<keyword evidence="8" id="KW-1133">Transmembrane helix</keyword>
<feature type="transmembrane region" description="Helical" evidence="8">
    <location>
        <begin position="213"/>
        <end position="234"/>
    </location>
</feature>
<proteinExistence type="inferred from homology"/>
<dbReference type="Pfam" id="PF03371">
    <property type="entry name" value="PRP38"/>
    <property type="match status" value="1"/>
</dbReference>
<sequence length="236" mass="27901">MANRTVSDARNIHGTNPQYLLEKIIRSRIYESLYWKEDCFGLTAESLIDKADQLTCIGGQYGNQKPTEFLCLTLKLLQLQPEKEIIIDFIRNEDSKYLRALGAFYFRLIGDSVEIYKYLEPLLYDFRKLRRRLPDGAYDIIHMDEFIDSLLRDERVCDTIMPRILKRQVLEENEELEPRVSFLEDELEQEALAAKKKEEENKSRSRSRSSSRVSNLCIIYIYLVIIKIFNFLFFSL</sequence>
<comment type="function">
    <text evidence="7">Required for pre-mRNA splicing.</text>
</comment>
<accession>A0A1Y2CFE4</accession>
<evidence type="ECO:0000256" key="8">
    <source>
        <dbReference type="SAM" id="Phobius"/>
    </source>
</evidence>
<comment type="similarity">
    <text evidence="2 7">Belongs to the PRP38 family.</text>
</comment>
<dbReference type="OrthoDB" id="190958at2759"/>
<dbReference type="EMBL" id="MCOG01000110">
    <property type="protein sequence ID" value="ORY45788.1"/>
    <property type="molecule type" value="Genomic_DNA"/>
</dbReference>
<evidence type="ECO:0000256" key="5">
    <source>
        <dbReference type="ARBA" id="ARBA00023187"/>
    </source>
</evidence>
<keyword evidence="4 7" id="KW-0747">Spliceosome</keyword>
<evidence type="ECO:0000256" key="1">
    <source>
        <dbReference type="ARBA" id="ARBA00004123"/>
    </source>
</evidence>
<evidence type="ECO:0000256" key="2">
    <source>
        <dbReference type="ARBA" id="ARBA00006164"/>
    </source>
</evidence>
<gene>
    <name evidence="9" type="ORF">LY90DRAFT_416409</name>
</gene>
<dbReference type="AlphaFoldDB" id="A0A1Y2CFE4"/>
<dbReference type="GO" id="GO:0000398">
    <property type="term" value="P:mRNA splicing, via spliceosome"/>
    <property type="evidence" value="ECO:0007669"/>
    <property type="project" value="UniProtKB-UniRule"/>
</dbReference>
<reference evidence="9 10" key="1">
    <citation type="submission" date="2016-08" db="EMBL/GenBank/DDBJ databases">
        <title>A Parts List for Fungal Cellulosomes Revealed by Comparative Genomics.</title>
        <authorList>
            <consortium name="DOE Joint Genome Institute"/>
            <person name="Haitjema C.H."/>
            <person name="Gilmore S.P."/>
            <person name="Henske J.K."/>
            <person name="Solomon K.V."/>
            <person name="De Groot R."/>
            <person name="Kuo A."/>
            <person name="Mondo S.J."/>
            <person name="Salamov A.A."/>
            <person name="Labutti K."/>
            <person name="Zhao Z."/>
            <person name="Chiniquy J."/>
            <person name="Barry K."/>
            <person name="Brewer H.M."/>
            <person name="Purvine S.O."/>
            <person name="Wright A.T."/>
            <person name="Boxma B."/>
            <person name="Van Alen T."/>
            <person name="Hackstein J.H."/>
            <person name="Baker S.E."/>
            <person name="Grigoriev I.V."/>
            <person name="O'Malley M.A."/>
        </authorList>
    </citation>
    <scope>NUCLEOTIDE SEQUENCE [LARGE SCALE GENOMIC DNA]</scope>
    <source>
        <strain evidence="9 10">G1</strain>
    </source>
</reference>
<evidence type="ECO:0000313" key="10">
    <source>
        <dbReference type="Proteomes" id="UP000193920"/>
    </source>
</evidence>
<keyword evidence="8" id="KW-0812">Transmembrane</keyword>
<dbReference type="InterPro" id="IPR005037">
    <property type="entry name" value="PRP38"/>
</dbReference>
<evidence type="ECO:0000256" key="3">
    <source>
        <dbReference type="ARBA" id="ARBA00022664"/>
    </source>
</evidence>
<evidence type="ECO:0000256" key="7">
    <source>
        <dbReference type="RuleBase" id="RU367025"/>
    </source>
</evidence>
<organism evidence="9 10">
    <name type="scientific">Neocallimastix californiae</name>
    <dbReference type="NCBI Taxonomy" id="1754190"/>
    <lineage>
        <taxon>Eukaryota</taxon>
        <taxon>Fungi</taxon>
        <taxon>Fungi incertae sedis</taxon>
        <taxon>Chytridiomycota</taxon>
        <taxon>Chytridiomycota incertae sedis</taxon>
        <taxon>Neocallimastigomycetes</taxon>
        <taxon>Neocallimastigales</taxon>
        <taxon>Neocallimastigaceae</taxon>
        <taxon>Neocallimastix</taxon>
    </lineage>
</organism>
<keyword evidence="8" id="KW-0472">Membrane</keyword>
<dbReference type="GO" id="GO:0005681">
    <property type="term" value="C:spliceosomal complex"/>
    <property type="evidence" value="ECO:0007669"/>
    <property type="project" value="UniProtKB-KW"/>
</dbReference>
<comment type="subcellular location">
    <subcellularLocation>
        <location evidence="1 7">Nucleus</location>
    </subcellularLocation>
</comment>
<dbReference type="Proteomes" id="UP000193920">
    <property type="component" value="Unassembled WGS sequence"/>
</dbReference>
<keyword evidence="3 7" id="KW-0507">mRNA processing</keyword>